<evidence type="ECO:0000256" key="2">
    <source>
        <dbReference type="ARBA" id="ARBA00022679"/>
    </source>
</evidence>
<evidence type="ECO:0000313" key="14">
    <source>
        <dbReference type="RefSeq" id="XP_030054449.1"/>
    </source>
</evidence>
<evidence type="ECO:0000256" key="7">
    <source>
        <dbReference type="ARBA" id="ARBA00022833"/>
    </source>
</evidence>
<dbReference type="InterPro" id="IPR013083">
    <property type="entry name" value="Znf_RING/FYVE/PHD"/>
</dbReference>
<dbReference type="InterPro" id="IPR001841">
    <property type="entry name" value="Znf_RING"/>
</dbReference>
<feature type="region of interest" description="Disordered" evidence="9">
    <location>
        <begin position="524"/>
        <end position="543"/>
    </location>
</feature>
<dbReference type="GO" id="GO:0008270">
    <property type="term" value="F:zinc ion binding"/>
    <property type="evidence" value="ECO:0007669"/>
    <property type="project" value="UniProtKB-KW"/>
</dbReference>
<feature type="transmembrane region" description="Helical" evidence="10">
    <location>
        <begin position="373"/>
        <end position="391"/>
    </location>
</feature>
<organism evidence="13 14">
    <name type="scientific">Microcaecilia unicolor</name>
    <dbReference type="NCBI Taxonomy" id="1415580"/>
    <lineage>
        <taxon>Eukaryota</taxon>
        <taxon>Metazoa</taxon>
        <taxon>Chordata</taxon>
        <taxon>Craniata</taxon>
        <taxon>Vertebrata</taxon>
        <taxon>Euteleostomi</taxon>
        <taxon>Amphibia</taxon>
        <taxon>Gymnophiona</taxon>
        <taxon>Siphonopidae</taxon>
        <taxon>Microcaecilia</taxon>
    </lineage>
</organism>
<gene>
    <name evidence="14" type="primary">LOC115466979</name>
</gene>
<dbReference type="Gene3D" id="1.20.120.1750">
    <property type="match status" value="1"/>
</dbReference>
<dbReference type="GO" id="GO:0004842">
    <property type="term" value="F:ubiquitin-protein transferase activity"/>
    <property type="evidence" value="ECO:0007669"/>
    <property type="project" value="TreeGrafter"/>
</dbReference>
<dbReference type="CDD" id="cd20355">
    <property type="entry name" value="Rcat_RBR_RNF19"/>
    <property type="match status" value="1"/>
</dbReference>
<dbReference type="InParanoid" id="A0A6P7XVD6"/>
<evidence type="ECO:0000256" key="8">
    <source>
        <dbReference type="PROSITE-ProRule" id="PRU00175"/>
    </source>
</evidence>
<evidence type="ECO:0000259" key="11">
    <source>
        <dbReference type="PROSITE" id="PS50089"/>
    </source>
</evidence>
<dbReference type="FunFam" id="1.20.120.1750:FF:000017">
    <property type="entry name" value="RBR-type E3 ubiquitin transferase"/>
    <property type="match status" value="1"/>
</dbReference>
<protein>
    <submittedName>
        <fullName evidence="14">LOW QUALITY PROTEIN: E3 ubiquitin-protein ligase RNF19A-like</fullName>
    </submittedName>
</protein>
<evidence type="ECO:0000259" key="12">
    <source>
        <dbReference type="PROSITE" id="PS51873"/>
    </source>
</evidence>
<dbReference type="InterPro" id="IPR051628">
    <property type="entry name" value="LUBAC_E3_Ligases"/>
</dbReference>
<proteinExistence type="predicted"/>
<keyword evidence="4" id="KW-0677">Repeat</keyword>
<keyword evidence="10" id="KW-0472">Membrane</keyword>
<dbReference type="Gene3D" id="3.30.40.10">
    <property type="entry name" value="Zinc/RING finger domain, C3HC4 (zinc finger)"/>
    <property type="match status" value="1"/>
</dbReference>
<feature type="region of interest" description="Disordered" evidence="9">
    <location>
        <begin position="436"/>
        <end position="462"/>
    </location>
</feature>
<dbReference type="GO" id="GO:0097039">
    <property type="term" value="P:protein linear polyubiquitination"/>
    <property type="evidence" value="ECO:0007669"/>
    <property type="project" value="TreeGrafter"/>
</dbReference>
<keyword evidence="3" id="KW-0479">Metal-binding</keyword>
<evidence type="ECO:0000256" key="5">
    <source>
        <dbReference type="ARBA" id="ARBA00022771"/>
    </source>
</evidence>
<keyword evidence="13" id="KW-1185">Reference proteome</keyword>
<dbReference type="GO" id="GO:0000151">
    <property type="term" value="C:ubiquitin ligase complex"/>
    <property type="evidence" value="ECO:0007669"/>
    <property type="project" value="TreeGrafter"/>
</dbReference>
<keyword evidence="10" id="KW-1133">Transmembrane helix</keyword>
<feature type="compositionally biased region" description="Basic and acidic residues" evidence="9">
    <location>
        <begin position="448"/>
        <end position="458"/>
    </location>
</feature>
<keyword evidence="6" id="KW-0833">Ubl conjugation pathway</keyword>
<dbReference type="InterPro" id="IPR002867">
    <property type="entry name" value="IBR_dom"/>
</dbReference>
<accession>A0A6P7XVD6</accession>
<evidence type="ECO:0000313" key="13">
    <source>
        <dbReference type="Proteomes" id="UP000515156"/>
    </source>
</evidence>
<evidence type="ECO:0000256" key="1">
    <source>
        <dbReference type="ARBA" id="ARBA00004906"/>
    </source>
</evidence>
<evidence type="ECO:0000256" key="4">
    <source>
        <dbReference type="ARBA" id="ARBA00022737"/>
    </source>
</evidence>
<evidence type="ECO:0000256" key="6">
    <source>
        <dbReference type="ARBA" id="ARBA00022786"/>
    </source>
</evidence>
<name>A0A6P7XVD6_9AMPH</name>
<dbReference type="PANTHER" id="PTHR22770:SF13">
    <property type="entry name" value="RING-TYPE DOMAIN-CONTAINING PROTEIN"/>
    <property type="match status" value="1"/>
</dbReference>
<dbReference type="KEGG" id="muo:115466979"/>
<reference evidence="14" key="1">
    <citation type="submission" date="2025-08" db="UniProtKB">
        <authorList>
            <consortium name="RefSeq"/>
        </authorList>
    </citation>
    <scope>IDENTIFICATION</scope>
</reference>
<evidence type="ECO:0000256" key="10">
    <source>
        <dbReference type="SAM" id="Phobius"/>
    </source>
</evidence>
<keyword evidence="10" id="KW-0812">Transmembrane</keyword>
<dbReference type="InterPro" id="IPR044066">
    <property type="entry name" value="TRIAD_supradom"/>
</dbReference>
<keyword evidence="2" id="KW-0808">Transferase</keyword>
<feature type="transmembrane region" description="Helical" evidence="10">
    <location>
        <begin position="349"/>
        <end position="367"/>
    </location>
</feature>
<comment type="pathway">
    <text evidence="1">Protein modification; protein ubiquitination.</text>
</comment>
<dbReference type="SMART" id="SM00647">
    <property type="entry name" value="IBR"/>
    <property type="match status" value="2"/>
</dbReference>
<dbReference type="Pfam" id="PF01485">
    <property type="entry name" value="IBR"/>
    <property type="match status" value="2"/>
</dbReference>
<dbReference type="Proteomes" id="UP000515156">
    <property type="component" value="Chromosome 3"/>
</dbReference>
<feature type="domain" description="RING-type" evidence="11">
    <location>
        <begin position="66"/>
        <end position="113"/>
    </location>
</feature>
<dbReference type="OrthoDB" id="1431934at2759"/>
<dbReference type="PROSITE" id="PS51873">
    <property type="entry name" value="TRIAD"/>
    <property type="match status" value="1"/>
</dbReference>
<feature type="compositionally biased region" description="Polar residues" evidence="9">
    <location>
        <begin position="436"/>
        <end position="447"/>
    </location>
</feature>
<dbReference type="CDD" id="cd20338">
    <property type="entry name" value="BRcat_RBR_RNF19"/>
    <property type="match status" value="1"/>
</dbReference>
<evidence type="ECO:0000256" key="3">
    <source>
        <dbReference type="ARBA" id="ARBA00022723"/>
    </source>
</evidence>
<evidence type="ECO:0000256" key="9">
    <source>
        <dbReference type="SAM" id="MobiDB-lite"/>
    </source>
</evidence>
<dbReference type="GeneID" id="115466979"/>
<feature type="domain" description="RING-type" evidence="12">
    <location>
        <begin position="62"/>
        <end position="287"/>
    </location>
</feature>
<dbReference type="PROSITE" id="PS50089">
    <property type="entry name" value="ZF_RING_2"/>
    <property type="match status" value="1"/>
</dbReference>
<keyword evidence="7" id="KW-0862">Zinc</keyword>
<dbReference type="AlphaFoldDB" id="A0A6P7XVD6"/>
<feature type="transmembrane region" description="Helical" evidence="10">
    <location>
        <begin position="297"/>
        <end position="329"/>
    </location>
</feature>
<dbReference type="GO" id="GO:0043161">
    <property type="term" value="P:proteasome-mediated ubiquitin-dependent protein catabolic process"/>
    <property type="evidence" value="ECO:0007669"/>
    <property type="project" value="TreeGrafter"/>
</dbReference>
<dbReference type="RefSeq" id="XP_030054449.1">
    <property type="nucleotide sequence ID" value="XM_030198589.1"/>
</dbReference>
<dbReference type="PANTHER" id="PTHR22770">
    <property type="entry name" value="UBIQUITIN CONJUGATING ENZYME 7 INTERACTING PROTEIN-RELATED"/>
    <property type="match status" value="1"/>
</dbReference>
<sequence length="543" mass="60112">MKRPKQPPQLSILDFFRQEPRTKGEPIMAEEERTVTKGQEEFQLTLTPSEGTATSSPVPSDTLLECPLCLLPQPLKCFPPLSCCSHLSCLDCLQRYLQIEIMESRVQIACPQCPELIQPSDIHCLLLDNALLEKYEEYLLRRLLASDPDSRWCPAPDCSYAVIAYGCAECPRLACGRKSCGTEFCYHCRQLWHPNKTCEQSWRQWSQTTPGVTEPSTLLILNEEHGHALDVNDIKVCPRCGAFIMKVKDGSCNRMNCTVCGCLFCWLCLKEITDVHFLSPSGCTFWGKKPWSRTRKILWQVGMLLGAPMVISLLAGIAIPVIVIGIPIYMGRKMFNRSKKNKLPLCKRCLVVASGVLLSAFISPVIAAVTVGVGVPMVLTYIYGVVLLSICRNRWRCRGSPGSSVEQGVVELNNLMKLNELWSVLPNTVVGENSTQEAASLPSTSYSHQDREGAKEQDNQSASTVALAGSMLSEVQESSYREAINFEVEVEVETHPQTIRQQSLGSIMSVQSLSVESLGCSREQLCSSDTASRGTSAETRSGL</sequence>
<keyword evidence="5 8" id="KW-0863">Zinc-finger</keyword>
<dbReference type="SUPFAM" id="SSF57850">
    <property type="entry name" value="RING/U-box"/>
    <property type="match status" value="3"/>
</dbReference>
<dbReference type="GO" id="GO:0043130">
    <property type="term" value="F:ubiquitin binding"/>
    <property type="evidence" value="ECO:0007669"/>
    <property type="project" value="TreeGrafter"/>
</dbReference>